<organism evidence="2 3">
    <name type="scientific">Rubroshorea leprosula</name>
    <dbReference type="NCBI Taxonomy" id="152421"/>
    <lineage>
        <taxon>Eukaryota</taxon>
        <taxon>Viridiplantae</taxon>
        <taxon>Streptophyta</taxon>
        <taxon>Embryophyta</taxon>
        <taxon>Tracheophyta</taxon>
        <taxon>Spermatophyta</taxon>
        <taxon>Magnoliopsida</taxon>
        <taxon>eudicotyledons</taxon>
        <taxon>Gunneridae</taxon>
        <taxon>Pentapetalae</taxon>
        <taxon>rosids</taxon>
        <taxon>malvids</taxon>
        <taxon>Malvales</taxon>
        <taxon>Dipterocarpaceae</taxon>
        <taxon>Rubroshorea</taxon>
    </lineage>
</organism>
<dbReference type="PANTHER" id="PTHR37984">
    <property type="entry name" value="PROTEIN CBG26694"/>
    <property type="match status" value="1"/>
</dbReference>
<dbReference type="Gene3D" id="3.30.70.270">
    <property type="match status" value="1"/>
</dbReference>
<evidence type="ECO:0008006" key="4">
    <source>
        <dbReference type="Google" id="ProtNLM"/>
    </source>
</evidence>
<proteinExistence type="predicted"/>
<feature type="region of interest" description="Disordered" evidence="1">
    <location>
        <begin position="329"/>
        <end position="354"/>
    </location>
</feature>
<dbReference type="EMBL" id="BPVZ01000154">
    <property type="protein sequence ID" value="GKV41959.1"/>
    <property type="molecule type" value="Genomic_DNA"/>
</dbReference>
<sequence length="489" mass="53970">MIVTDVRAEDHIDDLNETFQNLHRAQMKLNPLKCAFAVESGKFLGYVVSKKGIEVNPDKVQVMQQMEPLKIVKDVQRLTGHLVALHRFVARGQALVDFLMECHLVANKGITALHPIWVLYIDGVASVEGLEARAVLIGIPPLIQEKCYRFSHRLSLLHNGKSICSVLLLKAKELKGQVELANKIVLHGLKTRVLATHSNWVDELNKVLWSCCTIPSSATRETLFSLAYEVEVVIPVEINLMPNGSTRCNNSDNKLLIRENLDPVEKVGDLVLRKVGLTNSYSHMGELAPNWEGPYMMRQGEPKNNELACLQAKKSEKCWRVQLLPQASRPPMHQSLAKPSRSPPSSRVDGGHMGSPSSFSSHFSYTVMLTGGTRFLPCSSVSSPSKKASSPMGKSGRRWYAILGLEANAGAAIVSATSCAGAEGTLDKTSTLSWNLTLDGTSYEMAPQVIRQSMSAYANLVLNNDLMNVEPVYVVSPKRCSFLLHKQMQ</sequence>
<protein>
    <recommendedName>
        <fullName evidence="4">Reverse transcriptase domain-containing protein</fullName>
    </recommendedName>
</protein>
<dbReference type="InterPro" id="IPR043128">
    <property type="entry name" value="Rev_trsase/Diguanyl_cyclase"/>
</dbReference>
<dbReference type="GO" id="GO:0003676">
    <property type="term" value="F:nucleic acid binding"/>
    <property type="evidence" value="ECO:0007669"/>
    <property type="project" value="InterPro"/>
</dbReference>
<keyword evidence="3" id="KW-1185">Reference proteome</keyword>
<comment type="caution">
    <text evidence="2">The sequence shown here is derived from an EMBL/GenBank/DDBJ whole genome shotgun (WGS) entry which is preliminary data.</text>
</comment>
<dbReference type="AlphaFoldDB" id="A0AAV5LWS1"/>
<gene>
    <name evidence="2" type="ORF">SLEP1_g49425</name>
</gene>
<evidence type="ECO:0000256" key="1">
    <source>
        <dbReference type="SAM" id="MobiDB-lite"/>
    </source>
</evidence>
<dbReference type="InterPro" id="IPR043502">
    <property type="entry name" value="DNA/RNA_pol_sf"/>
</dbReference>
<evidence type="ECO:0000313" key="3">
    <source>
        <dbReference type="Proteomes" id="UP001054252"/>
    </source>
</evidence>
<dbReference type="PANTHER" id="PTHR37984:SF5">
    <property type="entry name" value="PROTEIN NYNRIN-LIKE"/>
    <property type="match status" value="1"/>
</dbReference>
<dbReference type="InterPro" id="IPR036397">
    <property type="entry name" value="RNaseH_sf"/>
</dbReference>
<dbReference type="SUPFAM" id="SSF56672">
    <property type="entry name" value="DNA/RNA polymerases"/>
    <property type="match status" value="1"/>
</dbReference>
<dbReference type="Proteomes" id="UP001054252">
    <property type="component" value="Unassembled WGS sequence"/>
</dbReference>
<accession>A0AAV5LWS1</accession>
<dbReference type="InterPro" id="IPR050951">
    <property type="entry name" value="Retrovirus_Pol_polyprotein"/>
</dbReference>
<name>A0AAV5LWS1_9ROSI</name>
<dbReference type="Gene3D" id="3.30.420.10">
    <property type="entry name" value="Ribonuclease H-like superfamily/Ribonuclease H"/>
    <property type="match status" value="1"/>
</dbReference>
<reference evidence="2 3" key="1">
    <citation type="journal article" date="2021" name="Commun. Biol.">
        <title>The genome of Shorea leprosula (Dipterocarpaceae) highlights the ecological relevance of drought in aseasonal tropical rainforests.</title>
        <authorList>
            <person name="Ng K.K.S."/>
            <person name="Kobayashi M.J."/>
            <person name="Fawcett J.A."/>
            <person name="Hatakeyama M."/>
            <person name="Paape T."/>
            <person name="Ng C.H."/>
            <person name="Ang C.C."/>
            <person name="Tnah L.H."/>
            <person name="Lee C.T."/>
            <person name="Nishiyama T."/>
            <person name="Sese J."/>
            <person name="O'Brien M.J."/>
            <person name="Copetti D."/>
            <person name="Mohd Noor M.I."/>
            <person name="Ong R.C."/>
            <person name="Putra M."/>
            <person name="Sireger I.Z."/>
            <person name="Indrioko S."/>
            <person name="Kosugi Y."/>
            <person name="Izuno A."/>
            <person name="Isagi Y."/>
            <person name="Lee S.L."/>
            <person name="Shimizu K.K."/>
        </authorList>
    </citation>
    <scope>NUCLEOTIDE SEQUENCE [LARGE SCALE GENOMIC DNA]</scope>
    <source>
        <strain evidence="2">214</strain>
    </source>
</reference>
<evidence type="ECO:0000313" key="2">
    <source>
        <dbReference type="EMBL" id="GKV41959.1"/>
    </source>
</evidence>